<proteinExistence type="predicted"/>
<evidence type="ECO:0000313" key="2">
    <source>
        <dbReference type="Proteomes" id="UP001209540"/>
    </source>
</evidence>
<evidence type="ECO:0000313" key="1">
    <source>
        <dbReference type="EMBL" id="KAI9244380.1"/>
    </source>
</evidence>
<dbReference type="AlphaFoldDB" id="A0AAD5P7L2"/>
<organism evidence="1 2">
    <name type="scientific">Phascolomyces articulosus</name>
    <dbReference type="NCBI Taxonomy" id="60185"/>
    <lineage>
        <taxon>Eukaryota</taxon>
        <taxon>Fungi</taxon>
        <taxon>Fungi incertae sedis</taxon>
        <taxon>Mucoromycota</taxon>
        <taxon>Mucoromycotina</taxon>
        <taxon>Mucoromycetes</taxon>
        <taxon>Mucorales</taxon>
        <taxon>Lichtheimiaceae</taxon>
        <taxon>Phascolomyces</taxon>
    </lineage>
</organism>
<reference evidence="1" key="2">
    <citation type="submission" date="2023-02" db="EMBL/GenBank/DDBJ databases">
        <authorList>
            <consortium name="DOE Joint Genome Institute"/>
            <person name="Mondo S.J."/>
            <person name="Chang Y."/>
            <person name="Wang Y."/>
            <person name="Ahrendt S."/>
            <person name="Andreopoulos W."/>
            <person name="Barry K."/>
            <person name="Beard J."/>
            <person name="Benny G.L."/>
            <person name="Blankenship S."/>
            <person name="Bonito G."/>
            <person name="Cuomo C."/>
            <person name="Desiro A."/>
            <person name="Gervers K.A."/>
            <person name="Hundley H."/>
            <person name="Kuo A."/>
            <person name="LaButti K."/>
            <person name="Lang B.F."/>
            <person name="Lipzen A."/>
            <person name="O'Donnell K."/>
            <person name="Pangilinan J."/>
            <person name="Reynolds N."/>
            <person name="Sandor L."/>
            <person name="Smith M.W."/>
            <person name="Tsang A."/>
            <person name="Grigoriev I.V."/>
            <person name="Stajich J.E."/>
            <person name="Spatafora J.W."/>
        </authorList>
    </citation>
    <scope>NUCLEOTIDE SEQUENCE</scope>
    <source>
        <strain evidence="1">RSA 2281</strain>
    </source>
</reference>
<protein>
    <submittedName>
        <fullName evidence="1">Uncharacterized protein</fullName>
    </submittedName>
</protein>
<reference evidence="1" key="1">
    <citation type="journal article" date="2022" name="IScience">
        <title>Evolution of zygomycete secretomes and the origins of terrestrial fungal ecologies.</title>
        <authorList>
            <person name="Chang Y."/>
            <person name="Wang Y."/>
            <person name="Mondo S."/>
            <person name="Ahrendt S."/>
            <person name="Andreopoulos W."/>
            <person name="Barry K."/>
            <person name="Beard J."/>
            <person name="Benny G.L."/>
            <person name="Blankenship S."/>
            <person name="Bonito G."/>
            <person name="Cuomo C."/>
            <person name="Desiro A."/>
            <person name="Gervers K.A."/>
            <person name="Hundley H."/>
            <person name="Kuo A."/>
            <person name="LaButti K."/>
            <person name="Lang B.F."/>
            <person name="Lipzen A."/>
            <person name="O'Donnell K."/>
            <person name="Pangilinan J."/>
            <person name="Reynolds N."/>
            <person name="Sandor L."/>
            <person name="Smith M.E."/>
            <person name="Tsang A."/>
            <person name="Grigoriev I.V."/>
            <person name="Stajich J.E."/>
            <person name="Spatafora J.W."/>
        </authorList>
    </citation>
    <scope>NUCLEOTIDE SEQUENCE</scope>
    <source>
        <strain evidence="1">RSA 2281</strain>
    </source>
</reference>
<sequence length="141" mass="16699">MIEGLRFDFSLIAGIENNLLIINKMRIAMCVYYDQFPNILNYDLQVQNIIRTHFNNKHSVLKHEVGKKKLNYHTCALRENWSSLEERYLSNGIDLLIMRKYILEEDSDDKELKEKLWIVSHPEYRSNSITELDHLADKSAI</sequence>
<dbReference type="EMBL" id="JAIXMP010000060">
    <property type="protein sequence ID" value="KAI9244380.1"/>
    <property type="molecule type" value="Genomic_DNA"/>
</dbReference>
<name>A0AAD5P7L2_9FUNG</name>
<keyword evidence="2" id="KW-1185">Reference proteome</keyword>
<gene>
    <name evidence="1" type="ORF">BDA99DRAFT_544061</name>
</gene>
<accession>A0AAD5P7L2</accession>
<comment type="caution">
    <text evidence="1">The sequence shown here is derived from an EMBL/GenBank/DDBJ whole genome shotgun (WGS) entry which is preliminary data.</text>
</comment>
<dbReference type="Proteomes" id="UP001209540">
    <property type="component" value="Unassembled WGS sequence"/>
</dbReference>